<gene>
    <name evidence="7" type="ORF">YBT1518_32050</name>
    <name evidence="8" type="ORF">YBT1518_32100</name>
</gene>
<feature type="transmembrane region" description="Helical" evidence="5">
    <location>
        <begin position="228"/>
        <end position="249"/>
    </location>
</feature>
<dbReference type="GO" id="GO:0015035">
    <property type="term" value="F:protein-disulfide reductase activity"/>
    <property type="evidence" value="ECO:0007669"/>
    <property type="project" value="InterPro"/>
</dbReference>
<dbReference type="Proteomes" id="UP000018566">
    <property type="component" value="Plasmid pBMB0233"/>
</dbReference>
<keyword evidence="4 5" id="KW-0472">Membrane</keyword>
<feature type="transmembrane region" description="Helical" evidence="5">
    <location>
        <begin position="387"/>
        <end position="405"/>
    </location>
</feature>
<name>A0A9W3PJS1_BACTU</name>
<reference evidence="8 9" key="1">
    <citation type="submission" date="2013-05" db="EMBL/GenBank/DDBJ databases">
        <title>Complete genome sequence of Bacillus thuringiensis YBT-1518, a typical strain with high toxicity to nematode.</title>
        <authorList>
            <person name="Wang P."/>
            <person name="Zhang C."/>
            <person name="Guo M."/>
            <person name="Guo S."/>
            <person name="Zhu Y."/>
            <person name="Zheng J."/>
            <person name="Zhu L."/>
            <person name="Ruan L."/>
            <person name="Peng D."/>
            <person name="Sun M."/>
        </authorList>
    </citation>
    <scope>NUCLEOTIDE SEQUENCE [LARGE SCALE GENOMIC DNA]</scope>
    <source>
        <strain evidence="8 9">YBT-1518</strain>
        <plasmid evidence="8 9">pBMB0233</plasmid>
    </source>
</reference>
<dbReference type="KEGG" id="bthu:YBT1518_32050"/>
<dbReference type="SMART" id="SM00752">
    <property type="entry name" value="HTTM"/>
    <property type="match status" value="1"/>
</dbReference>
<dbReference type="InterPro" id="IPR011020">
    <property type="entry name" value="HTTM-like"/>
</dbReference>
<evidence type="ECO:0000313" key="7">
    <source>
        <dbReference type="EMBL" id="AHA75877.1"/>
    </source>
</evidence>
<evidence type="ECO:0000256" key="3">
    <source>
        <dbReference type="ARBA" id="ARBA00022989"/>
    </source>
</evidence>
<evidence type="ECO:0000313" key="8">
    <source>
        <dbReference type="EMBL" id="AHA75885.1"/>
    </source>
</evidence>
<feature type="transmembrane region" description="Helical" evidence="5">
    <location>
        <begin position="66"/>
        <end position="94"/>
    </location>
</feature>
<evidence type="ECO:0000256" key="5">
    <source>
        <dbReference type="SAM" id="Phobius"/>
    </source>
</evidence>
<evidence type="ECO:0000259" key="6">
    <source>
        <dbReference type="SMART" id="SM00752"/>
    </source>
</evidence>
<dbReference type="PANTHER" id="PTHR39535">
    <property type="entry name" value="SPORULATION-DELAYING PROTEIN SDPB"/>
    <property type="match status" value="1"/>
</dbReference>
<dbReference type="PANTHER" id="PTHR39535:SF2">
    <property type="entry name" value="HTTM DOMAIN-CONTAINING PROTEIN"/>
    <property type="match status" value="1"/>
</dbReference>
<organism evidence="8 9">
    <name type="scientific">Bacillus thuringiensis YBT-1518</name>
    <dbReference type="NCBI Taxonomy" id="529122"/>
    <lineage>
        <taxon>Bacteria</taxon>
        <taxon>Bacillati</taxon>
        <taxon>Bacillota</taxon>
        <taxon>Bacilli</taxon>
        <taxon>Bacillales</taxon>
        <taxon>Bacillaceae</taxon>
        <taxon>Bacillus</taxon>
        <taxon>Bacillus cereus group</taxon>
    </lineage>
</organism>
<comment type="subcellular location">
    <subcellularLocation>
        <location evidence="1">Endomembrane system</location>
        <topology evidence="1">Multi-pass membrane protein</topology>
    </subcellularLocation>
</comment>
<evidence type="ECO:0000256" key="2">
    <source>
        <dbReference type="ARBA" id="ARBA00022692"/>
    </source>
</evidence>
<feature type="transmembrane region" description="Helical" evidence="5">
    <location>
        <begin position="101"/>
        <end position="120"/>
    </location>
</feature>
<evidence type="ECO:0000313" key="9">
    <source>
        <dbReference type="Proteomes" id="UP000018566"/>
    </source>
</evidence>
<feature type="domain" description="HTTM-like" evidence="6">
    <location>
        <begin position="19"/>
        <end position="293"/>
    </location>
</feature>
<feature type="transmembrane region" description="Helical" evidence="5">
    <location>
        <begin position="261"/>
        <end position="289"/>
    </location>
</feature>
<dbReference type="EMBL" id="CP005940">
    <property type="protein sequence ID" value="AHA75877.1"/>
    <property type="molecule type" value="Genomic_DNA"/>
</dbReference>
<sequence>MKLSTHTLWAKWLEFTYKERFLVGTSLARIGFGFVILFFYCIHYRIRHFLWFPGGVLDADIYRSGYLTIFQFASNTIAFDILFHLGIIVTILYIIGYKGRITSILFFIFTYSILQRNWLLGDGGDNLLRVLLVYMMFTKNTAYFSFDSKKFWEKHRTGVQDGTYRISTLLHNFAALACIIQICILYFTAGMYQAMGNLWTHGTALYYIMQVDQFTFPVLKNILYDSPLLLTILTYLTIIVKVSFPFMLFNRITKYISVFSIALFHLGIGIGMGLVSFSAIMIIADLMIISDDDYRILRRTFAEKMRKQQIMVFYDGWCPFCTKTTKKIHKMDYLNLIDFVSFRDKGIIQENKLSIEKLEEMIHSRKKDAEDVKIGIYSFIQISKRVIPMWCILPALYVSVWFGFGQKLYKFIADRRIIIPSNGCNDSTECKIDFEKKESATKDESDKNKLQ</sequence>
<geneLocation type="plasmid" evidence="8 9">
    <name>pBMB0233</name>
</geneLocation>
<dbReference type="AlphaFoldDB" id="A0A9W3PJS1"/>
<feature type="transmembrane region" description="Helical" evidence="5">
    <location>
        <begin position="166"/>
        <end position="189"/>
    </location>
</feature>
<dbReference type="Pfam" id="PF04134">
    <property type="entry name" value="DCC1-like"/>
    <property type="match status" value="1"/>
</dbReference>
<dbReference type="InterPro" id="IPR007263">
    <property type="entry name" value="DCC1-like"/>
</dbReference>
<dbReference type="KEGG" id="bthu:YBT1518_32100"/>
<keyword evidence="2 5" id="KW-0812">Transmembrane</keyword>
<dbReference type="EMBL" id="CP005940">
    <property type="protein sequence ID" value="AHA75885.1"/>
    <property type="molecule type" value="Genomic_DNA"/>
</dbReference>
<feature type="transmembrane region" description="Helical" evidence="5">
    <location>
        <begin position="126"/>
        <end position="146"/>
    </location>
</feature>
<dbReference type="RefSeq" id="WP_023524060.1">
    <property type="nucleotide sequence ID" value="NC_022882.1"/>
</dbReference>
<accession>A0A9W3PJS1</accession>
<dbReference type="InterPro" id="IPR052964">
    <property type="entry name" value="Sporulation_signal_mat"/>
</dbReference>
<keyword evidence="8" id="KW-0614">Plasmid</keyword>
<protein>
    <submittedName>
        <fullName evidence="8">Membrane protein / vitamin k-dependent gamma-carboxylase</fullName>
    </submittedName>
</protein>
<feature type="transmembrane region" description="Helical" evidence="5">
    <location>
        <begin position="21"/>
        <end position="46"/>
    </location>
</feature>
<evidence type="ECO:0000256" key="4">
    <source>
        <dbReference type="ARBA" id="ARBA00023136"/>
    </source>
</evidence>
<evidence type="ECO:0000256" key="1">
    <source>
        <dbReference type="ARBA" id="ARBA00004127"/>
    </source>
</evidence>
<proteinExistence type="predicted"/>
<keyword evidence="3 5" id="KW-1133">Transmembrane helix</keyword>
<dbReference type="GO" id="GO:0012505">
    <property type="term" value="C:endomembrane system"/>
    <property type="evidence" value="ECO:0007669"/>
    <property type="project" value="UniProtKB-SubCell"/>
</dbReference>